<proteinExistence type="predicted"/>
<dbReference type="AlphaFoldDB" id="A0A1V8SF44"/>
<feature type="signal peptide" evidence="1">
    <location>
        <begin position="1"/>
        <end position="16"/>
    </location>
</feature>
<dbReference type="PANTHER" id="PTHR22935:SF97">
    <property type="entry name" value="BETA-LACTAMASE-RELATED DOMAIN-CONTAINING PROTEIN"/>
    <property type="match status" value="1"/>
</dbReference>
<gene>
    <name evidence="4" type="ORF">B0A48_16043</name>
</gene>
<dbReference type="InParanoid" id="A0A1V8SF44"/>
<dbReference type="InterPro" id="IPR001466">
    <property type="entry name" value="Beta-lactam-related"/>
</dbReference>
<evidence type="ECO:0000313" key="4">
    <source>
        <dbReference type="EMBL" id="OQN97723.1"/>
    </source>
</evidence>
<accession>A0A1V8SF44</accession>
<dbReference type="OrthoDB" id="10250282at2759"/>
<dbReference type="InterPro" id="IPR012338">
    <property type="entry name" value="Beta-lactam/transpept-like"/>
</dbReference>
<keyword evidence="1" id="KW-0732">Signal</keyword>
<dbReference type="PANTHER" id="PTHR22935">
    <property type="entry name" value="PENICILLIN-BINDING PROTEIN"/>
    <property type="match status" value="1"/>
</dbReference>
<dbReference type="Proteomes" id="UP000192596">
    <property type="component" value="Unassembled WGS sequence"/>
</dbReference>
<sequence>MRSITISPFIAAIAVAVPYVPCGILGPDYPAPLGLSSDLVFKDVVQNISDGLKNATVADDALLTTLKANQTSWSIGIFDLDSTLLSVQHTADTATLAKGSVKAVTEDSIYRIGSLSKLITAYTYLVEVGHAYWDRPVTEFVPELAAAATNCSFAKDPLECTDWSSITLGALASHMAGIARGHTPAPPPTSVGGNPITIFGLPPKPPVALPQCSENPCLREDALNAFLQEPPTVLPFRTPTYSNGGYQILGYALENITGRSMEDLMHNDVFAKLNMGNSSYALKPNTTTGIIPGNVLSSYFAIPIGDAGAAGGVYSTQRDLEKFGQAILNSTQISAVDTRRWMKPLTHTSVWQQSVGIAWEIIRWQIEDRVVDVYTKQGDIGLYHSVIVLIPDYNVGFTVLTAGTGGAPTQLALSGLIMETLLPGLEATARSQAQTNLAGTYKVPSLLGVTLNSSITLITEPGLPGLKVTSFTSNSTDVLNVGFPVIFNLPEAKTLDVRLYPTLIIKKLDDGCEIRKWHAVVTDPGVEYPSEQIRANNCVQWELLDLAVYGAPGADEFWIKTDAEGKGYSILGRVFGVEMLK</sequence>
<evidence type="ECO:0000259" key="3">
    <source>
        <dbReference type="Pfam" id="PF26335"/>
    </source>
</evidence>
<keyword evidence="5" id="KW-1185">Reference proteome</keyword>
<dbReference type="STRING" id="1507870.A0A1V8SF44"/>
<dbReference type="EMBL" id="NAJO01000051">
    <property type="protein sequence ID" value="OQN97723.1"/>
    <property type="molecule type" value="Genomic_DNA"/>
</dbReference>
<dbReference type="InterPro" id="IPR058664">
    <property type="entry name" value="ARB_00930-like_C"/>
</dbReference>
<name>A0A1V8SF44_9PEZI</name>
<comment type="caution">
    <text evidence="4">The sequence shown here is derived from an EMBL/GenBank/DDBJ whole genome shotgun (WGS) entry which is preliminary data.</text>
</comment>
<feature type="domain" description="Beta-lactamase-like ARB-00930-like C-terminal" evidence="3">
    <location>
        <begin position="429"/>
        <end position="581"/>
    </location>
</feature>
<evidence type="ECO:0000256" key="1">
    <source>
        <dbReference type="SAM" id="SignalP"/>
    </source>
</evidence>
<feature type="domain" description="Beta-lactamase-related" evidence="2">
    <location>
        <begin position="99"/>
        <end position="415"/>
    </location>
</feature>
<dbReference type="Gene3D" id="3.40.710.10">
    <property type="entry name" value="DD-peptidase/beta-lactamase superfamily"/>
    <property type="match status" value="1"/>
</dbReference>
<dbReference type="SUPFAM" id="SSF56601">
    <property type="entry name" value="beta-lactamase/transpeptidase-like"/>
    <property type="match status" value="1"/>
</dbReference>
<evidence type="ECO:0000313" key="5">
    <source>
        <dbReference type="Proteomes" id="UP000192596"/>
    </source>
</evidence>
<evidence type="ECO:0000259" key="2">
    <source>
        <dbReference type="Pfam" id="PF00144"/>
    </source>
</evidence>
<feature type="chain" id="PRO_5012325291" evidence="1">
    <location>
        <begin position="17"/>
        <end position="581"/>
    </location>
</feature>
<dbReference type="Pfam" id="PF26335">
    <property type="entry name" value="ARB_00930_C"/>
    <property type="match status" value="1"/>
</dbReference>
<protein>
    <submittedName>
        <fullName evidence="4">Uncharacterized protein</fullName>
    </submittedName>
</protein>
<dbReference type="InterPro" id="IPR051478">
    <property type="entry name" value="Beta-lactamase-like_AB/R"/>
</dbReference>
<dbReference type="Pfam" id="PF00144">
    <property type="entry name" value="Beta-lactamase"/>
    <property type="match status" value="1"/>
</dbReference>
<organism evidence="4 5">
    <name type="scientific">Cryoendolithus antarcticus</name>
    <dbReference type="NCBI Taxonomy" id="1507870"/>
    <lineage>
        <taxon>Eukaryota</taxon>
        <taxon>Fungi</taxon>
        <taxon>Dikarya</taxon>
        <taxon>Ascomycota</taxon>
        <taxon>Pezizomycotina</taxon>
        <taxon>Dothideomycetes</taxon>
        <taxon>Dothideomycetidae</taxon>
        <taxon>Cladosporiales</taxon>
        <taxon>Cladosporiaceae</taxon>
        <taxon>Cryoendolithus</taxon>
    </lineage>
</organism>
<reference evidence="5" key="1">
    <citation type="submission" date="2017-03" db="EMBL/GenBank/DDBJ databases">
        <title>Genomes of endolithic fungi from Antarctica.</title>
        <authorList>
            <person name="Coleine C."/>
            <person name="Masonjones S."/>
            <person name="Stajich J.E."/>
        </authorList>
    </citation>
    <scope>NUCLEOTIDE SEQUENCE [LARGE SCALE GENOMIC DNA]</scope>
    <source>
        <strain evidence="5">CCFEE 5527</strain>
    </source>
</reference>